<sequence length="234" mass="26824">MTMLQKHAMRKLLIVDDDEILQSFLQKYLDRAQYETESLLDGSHLPGVLSSVRTDLIVLDVELPSKDGFYWLKWLRQYHPHIPVIMASVRSNEHDRLAGLEQGARDYLVKPFQCKELLLRIENILGSTQPKSNSTLLRIGELELDTHACTIVNGHKEIKLTLLETSILKLLYINSGAPVSRDDIMAQVKGTSHNPLDRSIDIHINKLRKKIETNPATPQYIRTVRGKGYRLHRN</sequence>
<dbReference type="SUPFAM" id="SSF52172">
    <property type="entry name" value="CheY-like"/>
    <property type="match status" value="1"/>
</dbReference>
<feature type="DNA-binding region" description="OmpR/PhoB-type" evidence="7">
    <location>
        <begin position="134"/>
        <end position="233"/>
    </location>
</feature>
<dbReference type="InterPro" id="IPR036388">
    <property type="entry name" value="WH-like_DNA-bd_sf"/>
</dbReference>
<dbReference type="RefSeq" id="WP_207252964.1">
    <property type="nucleotide sequence ID" value="NZ_JAFMPM010000008.1"/>
</dbReference>
<gene>
    <name evidence="11" type="ORF">J1836_015675</name>
    <name evidence="10" type="ORF">J1836_20290</name>
</gene>
<dbReference type="SUPFAM" id="SSF46894">
    <property type="entry name" value="C-terminal effector domain of the bipartite response regulators"/>
    <property type="match status" value="1"/>
</dbReference>
<proteinExistence type="predicted"/>
<reference evidence="11" key="2">
    <citation type="submission" date="2021-04" db="EMBL/GenBank/DDBJ databases">
        <title>Complete Genome and methylome analysis of Thiothrix fructosivorans ATCC 49748.</title>
        <authorList>
            <person name="Fomenkov A."/>
            <person name="Sun L."/>
            <person name="Vincze T."/>
            <person name="Grabovich M.Y."/>
            <person name="Roberts R.J."/>
        </authorList>
    </citation>
    <scope>NUCLEOTIDE SEQUENCE</scope>
    <source>
        <strain evidence="11">ATCC 49748</strain>
    </source>
</reference>
<dbReference type="Gene3D" id="6.10.250.690">
    <property type="match status" value="1"/>
</dbReference>
<evidence type="ECO:0000256" key="4">
    <source>
        <dbReference type="ARBA" id="ARBA00023125"/>
    </source>
</evidence>
<dbReference type="CDD" id="cd00383">
    <property type="entry name" value="trans_reg_C"/>
    <property type="match status" value="1"/>
</dbReference>
<dbReference type="Pfam" id="PF00072">
    <property type="entry name" value="Response_reg"/>
    <property type="match status" value="1"/>
</dbReference>
<dbReference type="InterPro" id="IPR011006">
    <property type="entry name" value="CheY-like_superfamily"/>
</dbReference>
<reference evidence="10 12" key="1">
    <citation type="submission" date="2021-03" db="EMBL/GenBank/DDBJ databases">
        <title>Draft genome and methylome analysis of Thiotrix fructosivoruns ATCC 49748.</title>
        <authorList>
            <person name="Fomenkov A."/>
            <person name="Grabovich M.Y."/>
            <person name="Roberts R.J."/>
        </authorList>
    </citation>
    <scope>NUCLEOTIDE SEQUENCE [LARGE SCALE GENOMIC DNA]</scope>
    <source>
        <strain evidence="10 12">ATCC 49748</strain>
    </source>
</reference>
<dbReference type="GO" id="GO:0005829">
    <property type="term" value="C:cytosol"/>
    <property type="evidence" value="ECO:0007669"/>
    <property type="project" value="TreeGrafter"/>
</dbReference>
<evidence type="ECO:0000313" key="10">
    <source>
        <dbReference type="EMBL" id="MBO0615241.1"/>
    </source>
</evidence>
<evidence type="ECO:0000313" key="11">
    <source>
        <dbReference type="EMBL" id="QTX10026.1"/>
    </source>
</evidence>
<evidence type="ECO:0000256" key="7">
    <source>
        <dbReference type="PROSITE-ProRule" id="PRU01091"/>
    </source>
</evidence>
<evidence type="ECO:0000259" key="9">
    <source>
        <dbReference type="PROSITE" id="PS51755"/>
    </source>
</evidence>
<dbReference type="PROSITE" id="PS50110">
    <property type="entry name" value="RESPONSE_REGULATORY"/>
    <property type="match status" value="1"/>
</dbReference>
<keyword evidence="12" id="KW-1185">Reference proteome</keyword>
<dbReference type="PROSITE" id="PS51755">
    <property type="entry name" value="OMPR_PHOB"/>
    <property type="match status" value="1"/>
</dbReference>
<evidence type="ECO:0000259" key="8">
    <source>
        <dbReference type="PROSITE" id="PS50110"/>
    </source>
</evidence>
<dbReference type="Pfam" id="PF00486">
    <property type="entry name" value="Trans_reg_C"/>
    <property type="match status" value="1"/>
</dbReference>
<dbReference type="AlphaFoldDB" id="A0A8B0SF91"/>
<feature type="modified residue" description="4-aspartylphosphate" evidence="6">
    <location>
        <position position="60"/>
    </location>
</feature>
<dbReference type="PANTHER" id="PTHR48111:SF1">
    <property type="entry name" value="TWO-COMPONENT RESPONSE REGULATOR ORR33"/>
    <property type="match status" value="1"/>
</dbReference>
<dbReference type="GO" id="GO:0000156">
    <property type="term" value="F:phosphorelay response regulator activity"/>
    <property type="evidence" value="ECO:0007669"/>
    <property type="project" value="TreeGrafter"/>
</dbReference>
<dbReference type="Gene3D" id="3.40.50.2300">
    <property type="match status" value="1"/>
</dbReference>
<dbReference type="Proteomes" id="UP000664466">
    <property type="component" value="Unassembled WGS sequence"/>
</dbReference>
<evidence type="ECO:0000313" key="12">
    <source>
        <dbReference type="Proteomes" id="UP000664466"/>
    </source>
</evidence>
<dbReference type="InterPro" id="IPR016032">
    <property type="entry name" value="Sig_transdc_resp-reg_C-effctor"/>
</dbReference>
<feature type="domain" description="Response regulatory" evidence="8">
    <location>
        <begin position="11"/>
        <end position="125"/>
    </location>
</feature>
<dbReference type="GO" id="GO:0032993">
    <property type="term" value="C:protein-DNA complex"/>
    <property type="evidence" value="ECO:0007669"/>
    <property type="project" value="TreeGrafter"/>
</dbReference>
<dbReference type="InterPro" id="IPR001789">
    <property type="entry name" value="Sig_transdc_resp-reg_receiver"/>
</dbReference>
<dbReference type="SMART" id="SM00862">
    <property type="entry name" value="Trans_reg_C"/>
    <property type="match status" value="1"/>
</dbReference>
<dbReference type="SMART" id="SM00448">
    <property type="entry name" value="REC"/>
    <property type="match status" value="1"/>
</dbReference>
<dbReference type="Gene3D" id="1.10.10.10">
    <property type="entry name" value="Winged helix-like DNA-binding domain superfamily/Winged helix DNA-binding domain"/>
    <property type="match status" value="1"/>
</dbReference>
<dbReference type="InterPro" id="IPR001867">
    <property type="entry name" value="OmpR/PhoB-type_DNA-bd"/>
</dbReference>
<evidence type="ECO:0000256" key="3">
    <source>
        <dbReference type="ARBA" id="ARBA00023015"/>
    </source>
</evidence>
<name>A0A8B0SF91_9GAMM</name>
<protein>
    <submittedName>
        <fullName evidence="11">Response regulator transcription factor</fullName>
    </submittedName>
</protein>
<accession>A0A8B0SF91</accession>
<evidence type="ECO:0000256" key="6">
    <source>
        <dbReference type="PROSITE-ProRule" id="PRU00169"/>
    </source>
</evidence>
<keyword evidence="3" id="KW-0805">Transcription regulation</keyword>
<keyword evidence="1 6" id="KW-0597">Phosphoprotein</keyword>
<dbReference type="CDD" id="cd17574">
    <property type="entry name" value="REC_OmpR"/>
    <property type="match status" value="1"/>
</dbReference>
<keyword evidence="5" id="KW-0804">Transcription</keyword>
<dbReference type="EMBL" id="JAFMPM010000008">
    <property type="protein sequence ID" value="MBO0615241.1"/>
    <property type="molecule type" value="Genomic_DNA"/>
</dbReference>
<dbReference type="InterPro" id="IPR039420">
    <property type="entry name" value="WalR-like"/>
</dbReference>
<keyword evidence="2" id="KW-0902">Two-component regulatory system</keyword>
<dbReference type="PANTHER" id="PTHR48111">
    <property type="entry name" value="REGULATOR OF RPOS"/>
    <property type="match status" value="1"/>
</dbReference>
<dbReference type="GO" id="GO:0006355">
    <property type="term" value="P:regulation of DNA-templated transcription"/>
    <property type="evidence" value="ECO:0007669"/>
    <property type="project" value="InterPro"/>
</dbReference>
<dbReference type="EMBL" id="CP072748">
    <property type="protein sequence ID" value="QTX10026.1"/>
    <property type="molecule type" value="Genomic_DNA"/>
</dbReference>
<dbReference type="GO" id="GO:0000976">
    <property type="term" value="F:transcription cis-regulatory region binding"/>
    <property type="evidence" value="ECO:0007669"/>
    <property type="project" value="TreeGrafter"/>
</dbReference>
<feature type="domain" description="OmpR/PhoB-type" evidence="9">
    <location>
        <begin position="134"/>
        <end position="233"/>
    </location>
</feature>
<keyword evidence="4 7" id="KW-0238">DNA-binding</keyword>
<evidence type="ECO:0000256" key="1">
    <source>
        <dbReference type="ARBA" id="ARBA00022553"/>
    </source>
</evidence>
<evidence type="ECO:0000256" key="5">
    <source>
        <dbReference type="ARBA" id="ARBA00023163"/>
    </source>
</evidence>
<organism evidence="11">
    <name type="scientific">Thiothrix fructosivorans</name>
    <dbReference type="NCBI Taxonomy" id="111770"/>
    <lineage>
        <taxon>Bacteria</taxon>
        <taxon>Pseudomonadati</taxon>
        <taxon>Pseudomonadota</taxon>
        <taxon>Gammaproteobacteria</taxon>
        <taxon>Thiotrichales</taxon>
        <taxon>Thiotrichaceae</taxon>
        <taxon>Thiothrix</taxon>
    </lineage>
</organism>
<evidence type="ECO:0000256" key="2">
    <source>
        <dbReference type="ARBA" id="ARBA00023012"/>
    </source>
</evidence>